<dbReference type="RefSeq" id="WP_105213973.1">
    <property type="nucleotide sequence ID" value="NZ_CP027062.1"/>
</dbReference>
<organism evidence="2 3">
    <name type="scientific">Pukyongia salina</name>
    <dbReference type="NCBI Taxonomy" id="2094025"/>
    <lineage>
        <taxon>Bacteria</taxon>
        <taxon>Pseudomonadati</taxon>
        <taxon>Bacteroidota</taxon>
        <taxon>Flavobacteriia</taxon>
        <taxon>Flavobacteriales</taxon>
        <taxon>Flavobacteriaceae</taxon>
        <taxon>Pukyongia</taxon>
    </lineage>
</organism>
<gene>
    <name evidence="2" type="ORF">C5O00_00555</name>
</gene>
<dbReference type="Gene3D" id="2.120.10.30">
    <property type="entry name" value="TolB, C-terminal domain"/>
    <property type="match status" value="1"/>
</dbReference>
<evidence type="ECO:0000313" key="3">
    <source>
        <dbReference type="Proteomes" id="UP000238442"/>
    </source>
</evidence>
<reference evidence="2 3" key="1">
    <citation type="submission" date="2018-02" db="EMBL/GenBank/DDBJ databases">
        <title>Genomic analysis of the strain RR4-38 isolated from a seawater recirculating aquaculture system.</title>
        <authorList>
            <person name="Kim Y.-S."/>
            <person name="Jang Y.H."/>
            <person name="Kim K.-H."/>
        </authorList>
    </citation>
    <scope>NUCLEOTIDE SEQUENCE [LARGE SCALE GENOMIC DNA]</scope>
    <source>
        <strain evidence="2 3">RR4-38</strain>
    </source>
</reference>
<dbReference type="KEGG" id="aue:C5O00_00555"/>
<dbReference type="PANTHER" id="PTHR19328">
    <property type="entry name" value="HEDGEHOG-INTERACTING PROTEIN"/>
    <property type="match status" value="1"/>
</dbReference>
<dbReference type="InterPro" id="IPR012938">
    <property type="entry name" value="Glc/Sorbosone_DH"/>
</dbReference>
<evidence type="ECO:0000313" key="2">
    <source>
        <dbReference type="EMBL" id="AVI49731.1"/>
    </source>
</evidence>
<dbReference type="AlphaFoldDB" id="A0A2S0HSR1"/>
<proteinExistence type="predicted"/>
<name>A0A2S0HSR1_9FLAO</name>
<evidence type="ECO:0000259" key="1">
    <source>
        <dbReference type="Pfam" id="PF07995"/>
    </source>
</evidence>
<protein>
    <recommendedName>
        <fullName evidence="1">Glucose/Sorbosone dehydrogenase domain-containing protein</fullName>
    </recommendedName>
</protein>
<dbReference type="InterPro" id="IPR011041">
    <property type="entry name" value="Quinoprot_gluc/sorb_DH_b-prop"/>
</dbReference>
<dbReference type="EMBL" id="CP027062">
    <property type="protein sequence ID" value="AVI49731.1"/>
    <property type="molecule type" value="Genomic_DNA"/>
</dbReference>
<dbReference type="Pfam" id="PF07995">
    <property type="entry name" value="GSDH"/>
    <property type="match status" value="1"/>
</dbReference>
<dbReference type="InterPro" id="IPR011042">
    <property type="entry name" value="6-blade_b-propeller_TolB-like"/>
</dbReference>
<dbReference type="SUPFAM" id="SSF50952">
    <property type="entry name" value="Soluble quinoprotein glucose dehydrogenase"/>
    <property type="match status" value="1"/>
</dbReference>
<keyword evidence="3" id="KW-1185">Reference proteome</keyword>
<feature type="domain" description="Glucose/Sorbosone dehydrogenase" evidence="1">
    <location>
        <begin position="45"/>
        <end position="365"/>
    </location>
</feature>
<dbReference type="PROSITE" id="PS51257">
    <property type="entry name" value="PROKAR_LIPOPROTEIN"/>
    <property type="match status" value="1"/>
</dbReference>
<dbReference type="PANTHER" id="PTHR19328:SF75">
    <property type="entry name" value="ALDOSE SUGAR DEHYDROGENASE YLII"/>
    <property type="match status" value="1"/>
</dbReference>
<dbReference type="OrthoDB" id="9770043at2"/>
<dbReference type="Proteomes" id="UP000238442">
    <property type="component" value="Chromosome"/>
</dbReference>
<accession>A0A2S0HSR1</accession>
<sequence>MKKIVIFLLPLLLIFACKEPVKENDVAIKSNTARTYSTVRVVDNLSNPWGMTWLPDGSMLITEKRGEILHIKNGVKTNVENVPEIYVRGQGGLMDIEIHPNYKENPWIYFTYASPEGEGKGGHTKLSRAMLLEGKLINIQHLYKASPNSTSGQHFGSRIEFDNEGYLYFSIGERGDRDKNPQDITRDGGKIYRLYDDGKIPVTNPFVNEMGAKPAIFTYGNRNPQGMAKHPETGEIWMHEHGPKGGDEINIVKKRANYGWPVISYGVNYSGTKFTEETARPGMEQPVYYWTPSIAPCGMTFVTGDTYPEWKGHLLVGSLKFNYVELVKLKGNKVIGREKIAEGIGRVRNVKQGPDGFIYVAVEGDGIYKILPK</sequence>